<evidence type="ECO:0000313" key="3">
    <source>
        <dbReference type="Proteomes" id="UP001165060"/>
    </source>
</evidence>
<feature type="compositionally biased region" description="Polar residues" evidence="1">
    <location>
        <begin position="681"/>
        <end position="692"/>
    </location>
</feature>
<feature type="compositionally biased region" description="Basic and acidic residues" evidence="1">
    <location>
        <begin position="624"/>
        <end position="643"/>
    </location>
</feature>
<feature type="compositionally biased region" description="Acidic residues" evidence="1">
    <location>
        <begin position="658"/>
        <end position="673"/>
    </location>
</feature>
<feature type="compositionally biased region" description="Basic and acidic residues" evidence="1">
    <location>
        <begin position="102"/>
        <end position="138"/>
    </location>
</feature>
<feature type="region of interest" description="Disordered" evidence="1">
    <location>
        <begin position="1086"/>
        <end position="1158"/>
    </location>
</feature>
<feature type="compositionally biased region" description="Basic and acidic residues" evidence="1">
    <location>
        <begin position="203"/>
        <end position="212"/>
    </location>
</feature>
<name>A0ABQ6MJ88_9STRA</name>
<feature type="compositionally biased region" description="Basic residues" evidence="1">
    <location>
        <begin position="566"/>
        <end position="577"/>
    </location>
</feature>
<feature type="compositionally biased region" description="Low complexity" evidence="1">
    <location>
        <begin position="15"/>
        <end position="27"/>
    </location>
</feature>
<feature type="compositionally biased region" description="Polar residues" evidence="1">
    <location>
        <begin position="238"/>
        <end position="252"/>
    </location>
</feature>
<organism evidence="2 3">
    <name type="scientific">Tetraparma gracilis</name>
    <dbReference type="NCBI Taxonomy" id="2962635"/>
    <lineage>
        <taxon>Eukaryota</taxon>
        <taxon>Sar</taxon>
        <taxon>Stramenopiles</taxon>
        <taxon>Ochrophyta</taxon>
        <taxon>Bolidophyceae</taxon>
        <taxon>Parmales</taxon>
        <taxon>Triparmaceae</taxon>
        <taxon>Tetraparma</taxon>
    </lineage>
</organism>
<dbReference type="EMBL" id="BRYB01002877">
    <property type="protein sequence ID" value="GMI26896.1"/>
    <property type="molecule type" value="Genomic_DNA"/>
</dbReference>
<feature type="compositionally biased region" description="Low complexity" evidence="1">
    <location>
        <begin position="578"/>
        <end position="604"/>
    </location>
</feature>
<reference evidence="2 3" key="1">
    <citation type="journal article" date="2023" name="Commun. Biol.">
        <title>Genome analysis of Parmales, the sister group of diatoms, reveals the evolutionary specialization of diatoms from phago-mixotrophs to photoautotrophs.</title>
        <authorList>
            <person name="Ban H."/>
            <person name="Sato S."/>
            <person name="Yoshikawa S."/>
            <person name="Yamada K."/>
            <person name="Nakamura Y."/>
            <person name="Ichinomiya M."/>
            <person name="Sato N."/>
            <person name="Blanc-Mathieu R."/>
            <person name="Endo H."/>
            <person name="Kuwata A."/>
            <person name="Ogata H."/>
        </authorList>
    </citation>
    <scope>NUCLEOTIDE SEQUENCE [LARGE SCALE GENOMIC DNA]</scope>
</reference>
<evidence type="ECO:0000256" key="1">
    <source>
        <dbReference type="SAM" id="MobiDB-lite"/>
    </source>
</evidence>
<feature type="region of interest" description="Disordered" evidence="1">
    <location>
        <begin position="373"/>
        <end position="692"/>
    </location>
</feature>
<feature type="region of interest" description="Disordered" evidence="1">
    <location>
        <begin position="1"/>
        <end position="282"/>
    </location>
</feature>
<proteinExistence type="predicted"/>
<evidence type="ECO:0000313" key="2">
    <source>
        <dbReference type="EMBL" id="GMI26896.1"/>
    </source>
</evidence>
<feature type="compositionally biased region" description="Low complexity" evidence="1">
    <location>
        <begin position="35"/>
        <end position="44"/>
    </location>
</feature>
<feature type="compositionally biased region" description="Basic and acidic residues" evidence="1">
    <location>
        <begin position="493"/>
        <end position="565"/>
    </location>
</feature>
<sequence length="1465" mass="161947">MTNTGGRKFSRSPTSPDKSPGKSLSKSLSRKGTRGRPSLAGSGPASPPAPSTPIGPSTSAKFENIIRVSPAPTSAPPASPVRSAPISPHVANPSSRAVLGRVRAEREARRGRELEAEQELAAREEAAAHRLSPDRLSPESEPSPASQRRLLQGRKMSERLNLLYPNAAAKIAGGGGEKRRGAAPAQIPEAGSFKQLPGQPDQPEERPVELHKPAPKRPTFGSPVPELPLRKSSPSPPQQQRRGGNYGGSPQQEAKPPPQDAKLKRRSSSVVSTRRASDVMRLDSSDSMASLAIHDPKKRVLTKRMSSSHIPVLSDSTKAGSGKVNTHFQHPAVIARRHSITDLNIEPILGSGGLEAAPPTQITPKVVAPKMFQKQGASEKNAAEAEKARGPGLQRRGSVDMMGFFKGLGGGGQQGEEEGGARASPAGSPVVKHRKRSLLLNFAKGIGGGGEEKERDGSNSPVRGESKNVRASPEPKHRKRSLVMMTLGLGKNFSKESKGKKLDDERRGVREKAKERSRRERSVKETKERSVKEKKVKGRGGERSLRERLTGKGKDKEADENEPKAKPKSALRTKRRGSWSSGSASFGSDSDASSARGGTTTSGDESSDGGGKKRGVRMSPRSPEIMKKTSFGDDVKSNGEGKRGSKGRRGRGGRGDDDSYDDDEDDEGGDNDSVDERDSMQDGSATTTNSIDRTIAGDQDYWMHKAAKLTGGDKSRVFNTGRMDPFNVKRALDPETWNIIRYMESVCVQSVTGKKEIEGYFSCVICEDRIVFLPLCKPGLKAATFREFGSSGFIILVPAYEIVSVGYRRGEENAAHLWGDSDWNARSQHIVLKLASVPTNSTEFHEYKHTADLHIFTYEKHSKVMYHLSNMWMNCFTRIKANVAVEKEVSELKHASSFYNEVNDIMHELPVVPHDEQIQVLSYFASEIVNDLTLKRVFFVHGSLCLFCIKCISDFMQEMEDSTGDRDFCLLLLRRVVVCFKVLSAALFNSQMVTERIALFNLGRTYHDLLECISADFTQFVHNFQEKTGFSPKKLSIHDKNKLKNLREKRRTMVSGDRTKVGGMGRQTLGAMMGMTSFDLDDIQRSAERSADEDDTDSNDSNFTFGTYSKSNSPRSPRTESDSDLDSPRAVGMVPFQEKGEASPFQKGPGVDEGGNKKSIMKTSSIVQNMQEGKKNSKRFEAQSSILNNMEEGQNESSRRRAGYRTPDGRSKLKTRDNDGEMFTVLGDTILDYQVTVLIGLHDITTEFNLESENNQGVYRHEKRETIAWNLRHLADENELKGNTDVSFYNLNLNTWFGNVFQRMITLIDEIKNLTNTGKSEKSTQELLDRMESLNFSKPGETPRTHEFQQSLMENANAKSLHKLNHPTIAMYNHARLMYNMINDDLATRDEAREAGEDELAHFIGSKNNLEFFDNSHDVHLKLASSFIKKTLNWMNVVGGVRGTDVGKNQREGEMFDVDDDMDIE</sequence>
<dbReference type="Proteomes" id="UP001165060">
    <property type="component" value="Unassembled WGS sequence"/>
</dbReference>
<accession>A0ABQ6MJ88</accession>
<keyword evidence="3" id="KW-1185">Reference proteome</keyword>
<feature type="compositionally biased region" description="Polar residues" evidence="1">
    <location>
        <begin position="1099"/>
        <end position="1116"/>
    </location>
</feature>
<feature type="compositionally biased region" description="Basic and acidic residues" evidence="1">
    <location>
        <begin position="1207"/>
        <end position="1216"/>
    </location>
</feature>
<feature type="region of interest" description="Disordered" evidence="1">
    <location>
        <begin position="1188"/>
        <end position="1216"/>
    </location>
</feature>
<gene>
    <name evidence="2" type="ORF">TeGR_g14835</name>
</gene>
<comment type="caution">
    <text evidence="2">The sequence shown here is derived from an EMBL/GenBank/DDBJ whole genome shotgun (WGS) entry which is preliminary data.</text>
</comment>
<protein>
    <submittedName>
        <fullName evidence="2">Uncharacterized protein</fullName>
    </submittedName>
</protein>